<feature type="compositionally biased region" description="Basic and acidic residues" evidence="2">
    <location>
        <begin position="228"/>
        <end position="242"/>
    </location>
</feature>
<dbReference type="RefSeq" id="XP_033680866.1">
    <property type="nucleotide sequence ID" value="XM_033835729.1"/>
</dbReference>
<evidence type="ECO:0000256" key="2">
    <source>
        <dbReference type="SAM" id="MobiDB-lite"/>
    </source>
</evidence>
<evidence type="ECO:0000313" key="4">
    <source>
        <dbReference type="EMBL" id="KAF2245862.1"/>
    </source>
</evidence>
<evidence type="ECO:0000313" key="5">
    <source>
        <dbReference type="Proteomes" id="UP000800094"/>
    </source>
</evidence>
<dbReference type="Proteomes" id="UP000800094">
    <property type="component" value="Unassembled WGS sequence"/>
</dbReference>
<reference evidence="4" key="1">
    <citation type="journal article" date="2020" name="Stud. Mycol.">
        <title>101 Dothideomycetes genomes: a test case for predicting lifestyles and emergence of pathogens.</title>
        <authorList>
            <person name="Haridas S."/>
            <person name="Albert R."/>
            <person name="Binder M."/>
            <person name="Bloem J."/>
            <person name="Labutti K."/>
            <person name="Salamov A."/>
            <person name="Andreopoulos B."/>
            <person name="Baker S."/>
            <person name="Barry K."/>
            <person name="Bills G."/>
            <person name="Bluhm B."/>
            <person name="Cannon C."/>
            <person name="Castanera R."/>
            <person name="Culley D."/>
            <person name="Daum C."/>
            <person name="Ezra D."/>
            <person name="Gonzalez J."/>
            <person name="Henrissat B."/>
            <person name="Kuo A."/>
            <person name="Liang C."/>
            <person name="Lipzen A."/>
            <person name="Lutzoni F."/>
            <person name="Magnuson J."/>
            <person name="Mondo S."/>
            <person name="Nolan M."/>
            <person name="Ohm R."/>
            <person name="Pangilinan J."/>
            <person name="Park H.-J."/>
            <person name="Ramirez L."/>
            <person name="Alfaro M."/>
            <person name="Sun H."/>
            <person name="Tritt A."/>
            <person name="Yoshinaga Y."/>
            <person name="Zwiers L.-H."/>
            <person name="Turgeon B."/>
            <person name="Goodwin S."/>
            <person name="Spatafora J."/>
            <person name="Crous P."/>
            <person name="Grigoriev I."/>
        </authorList>
    </citation>
    <scope>NUCLEOTIDE SEQUENCE</scope>
    <source>
        <strain evidence="4">CBS 122368</strain>
    </source>
</reference>
<dbReference type="EMBL" id="ML987199">
    <property type="protein sequence ID" value="KAF2245862.1"/>
    <property type="molecule type" value="Genomic_DNA"/>
</dbReference>
<feature type="region of interest" description="Disordered" evidence="2">
    <location>
        <begin position="228"/>
        <end position="322"/>
    </location>
</feature>
<feature type="compositionally biased region" description="Basic and acidic residues" evidence="2">
    <location>
        <begin position="186"/>
        <end position="195"/>
    </location>
</feature>
<feature type="region of interest" description="Disordered" evidence="2">
    <location>
        <begin position="456"/>
        <end position="515"/>
    </location>
</feature>
<keyword evidence="5" id="KW-1185">Reference proteome</keyword>
<dbReference type="GeneID" id="54589059"/>
<evidence type="ECO:0000256" key="1">
    <source>
        <dbReference type="SAM" id="Coils"/>
    </source>
</evidence>
<sequence length="759" mass="88052">MDQTTLAPPCGRATLLFEQAKLSALRTIGSYHTSYKRAIWFWALLDGSPAGLKSTAYNLASEKLEDLKKRREREEEERKCKEELERKKQLEKERIRYEKAHQELEDLKLRRDQEEKELKYKDEQERKKRLDIERERYKKAQQELKAVDAQARRRLEKEKLAGQVLEDREHLGQGQQDAADYAQGVLEREEQERQRQAAQAQEEYARRGWDRIADRTRIEFEDAEYQRLKHEHVHGGPREPRQRAHRHIQVHRLSGSQERTAHKSSEHERKRQLPRDDEQTGHGDEASENWAYEHRVGGSPPRRPRTPPPARPPSPPPPGAIWIQLPQNPDPHHGSRKIYPRVVLVRQLLEFFYQNGHGRNVMRRNAARNRFLRSFQVSDVDVRWDGAGGGGGGEDGRHYGGYGPRGRGASGSSGGCNCCGNCNCAQDCYCKEGYRKRGRIGEIIIIERSESVAKTELPHVRRRRSSRTNFQPSRSKHDESPWTTDHADDRGRHGDRGYDHAYKSPVTSPSSKHKTLWGGKPGGVWFFLMRDGHICTNHRPSSYKEGHWNKYLRDMLQNEYDSLRTRWRWRYRPFREIAFAYFHLWECINLAHDIWELTDSAPIVGSSKSSISAKPLTNHFRYLMRHPPEDRRWTIELDDKIKAGRGNGMDFVVMVEIIEGLNTRFIYILTAVNVLCGIIIGVVYSVVKKKVGDAFTIAGYWISAASFIIVVVATGEWFGMESPDCFSETDMADMDRVVGRLLFDEEEHKSHHEEPEDIV</sequence>
<accession>A0A6A6I7D2</accession>
<name>A0A6A6I7D2_9PLEO</name>
<feature type="compositionally biased region" description="Basic and acidic residues" evidence="2">
    <location>
        <begin position="475"/>
        <end position="502"/>
    </location>
</feature>
<proteinExistence type="predicted"/>
<feature type="coiled-coil region" evidence="1">
    <location>
        <begin position="57"/>
        <end position="157"/>
    </location>
</feature>
<evidence type="ECO:0000256" key="3">
    <source>
        <dbReference type="SAM" id="Phobius"/>
    </source>
</evidence>
<feature type="region of interest" description="Disordered" evidence="2">
    <location>
        <begin position="166"/>
        <end position="207"/>
    </location>
</feature>
<keyword evidence="3" id="KW-1133">Transmembrane helix</keyword>
<organism evidence="4 5">
    <name type="scientific">Trematosphaeria pertusa</name>
    <dbReference type="NCBI Taxonomy" id="390896"/>
    <lineage>
        <taxon>Eukaryota</taxon>
        <taxon>Fungi</taxon>
        <taxon>Dikarya</taxon>
        <taxon>Ascomycota</taxon>
        <taxon>Pezizomycotina</taxon>
        <taxon>Dothideomycetes</taxon>
        <taxon>Pleosporomycetidae</taxon>
        <taxon>Pleosporales</taxon>
        <taxon>Massarineae</taxon>
        <taxon>Trematosphaeriaceae</taxon>
        <taxon>Trematosphaeria</taxon>
    </lineage>
</organism>
<feature type="transmembrane region" description="Helical" evidence="3">
    <location>
        <begin position="694"/>
        <end position="713"/>
    </location>
</feature>
<feature type="transmembrane region" description="Helical" evidence="3">
    <location>
        <begin position="665"/>
        <end position="687"/>
    </location>
</feature>
<protein>
    <submittedName>
        <fullName evidence="4">Uncharacterized protein</fullName>
    </submittedName>
</protein>
<gene>
    <name evidence="4" type="ORF">BU26DRAFT_607168</name>
</gene>
<keyword evidence="1" id="KW-0175">Coiled coil</keyword>
<keyword evidence="3" id="KW-0472">Membrane</keyword>
<keyword evidence="3" id="KW-0812">Transmembrane</keyword>
<feature type="compositionally biased region" description="Basic and acidic residues" evidence="2">
    <location>
        <begin position="259"/>
        <end position="296"/>
    </location>
</feature>
<feature type="compositionally biased region" description="Pro residues" evidence="2">
    <location>
        <begin position="306"/>
        <end position="319"/>
    </location>
</feature>
<dbReference type="OrthoDB" id="3945333at2759"/>
<feature type="compositionally biased region" description="Low complexity" evidence="2">
    <location>
        <begin position="172"/>
        <end position="184"/>
    </location>
</feature>
<dbReference type="AlphaFoldDB" id="A0A6A6I7D2"/>